<evidence type="ECO:0008006" key="3">
    <source>
        <dbReference type="Google" id="ProtNLM"/>
    </source>
</evidence>
<dbReference type="PATRIC" id="fig|632772.20.peg.7996"/>
<dbReference type="Gene3D" id="3.30.530.20">
    <property type="match status" value="1"/>
</dbReference>
<dbReference type="KEGG" id="rop:ROP_pROB01-02610"/>
<gene>
    <name evidence="1" type="ordered locus">ROP_pROB01-02610</name>
</gene>
<accession>C1BD16</accession>
<dbReference type="AlphaFoldDB" id="C1BD16"/>
<evidence type="ECO:0000313" key="2">
    <source>
        <dbReference type="Proteomes" id="UP000002212"/>
    </source>
</evidence>
<organism evidence="1 2">
    <name type="scientific">Rhodococcus opacus (strain B4)</name>
    <dbReference type="NCBI Taxonomy" id="632772"/>
    <lineage>
        <taxon>Bacteria</taxon>
        <taxon>Bacillati</taxon>
        <taxon>Actinomycetota</taxon>
        <taxon>Actinomycetes</taxon>
        <taxon>Mycobacteriales</taxon>
        <taxon>Nocardiaceae</taxon>
        <taxon>Rhodococcus</taxon>
    </lineage>
</organism>
<keyword evidence="1" id="KW-0614">Plasmid</keyword>
<dbReference type="HOGENOM" id="CLU_132619_2_0_11"/>
<dbReference type="CDD" id="cd08865">
    <property type="entry name" value="SRPBCC_10"/>
    <property type="match status" value="1"/>
</dbReference>
<dbReference type="SUPFAM" id="SSF55961">
    <property type="entry name" value="Bet v1-like"/>
    <property type="match status" value="1"/>
</dbReference>
<sequence>MMIDVEGSIVIDRPVGEVFDFVADQTNAPRWQNGLEQVRRVTDGPPGVGTKHVVVRKFLGRRLELINEYAHFEPNVEITFTGASGPGRFEVTYRTEETAEGTRLSCHMRMEQKGLFALADPVVAASLRRDFAANLRNLEALLETRAE</sequence>
<dbReference type="InterPro" id="IPR023393">
    <property type="entry name" value="START-like_dom_sf"/>
</dbReference>
<proteinExistence type="predicted"/>
<dbReference type="Proteomes" id="UP000002212">
    <property type="component" value="Plasmid pROB01"/>
</dbReference>
<dbReference type="Pfam" id="PF10604">
    <property type="entry name" value="Polyketide_cyc2"/>
    <property type="match status" value="1"/>
</dbReference>
<protein>
    <recommendedName>
        <fullName evidence="3">Polyketide cyclase</fullName>
    </recommendedName>
</protein>
<reference evidence="1 2" key="1">
    <citation type="submission" date="2009-03" db="EMBL/GenBank/DDBJ databases">
        <title>Comparison of the complete genome sequences of Rhodococcus erythropolis PR4 and Rhodococcus opacus B4.</title>
        <authorList>
            <person name="Takarada H."/>
            <person name="Sekine M."/>
            <person name="Hosoyama A."/>
            <person name="Yamada R."/>
            <person name="Fujisawa T."/>
            <person name="Omata S."/>
            <person name="Shimizu A."/>
            <person name="Tsukatani N."/>
            <person name="Tanikawa S."/>
            <person name="Fujita N."/>
            <person name="Harayama S."/>
        </authorList>
    </citation>
    <scope>NUCLEOTIDE SEQUENCE [LARGE SCALE GENOMIC DNA]</scope>
    <source>
        <strain evidence="1 2">B4</strain>
        <plasmid evidence="1 2">pROB01</plasmid>
    </source>
</reference>
<name>C1BD16_RHOOB</name>
<dbReference type="InterPro" id="IPR019587">
    <property type="entry name" value="Polyketide_cyclase/dehydratase"/>
</dbReference>
<geneLocation type="plasmid" evidence="1 2">
    <name>pROB01</name>
</geneLocation>
<evidence type="ECO:0000313" key="1">
    <source>
        <dbReference type="EMBL" id="BAH55760.1"/>
    </source>
</evidence>
<dbReference type="EMBL" id="AP011116">
    <property type="protein sequence ID" value="BAH55760.1"/>
    <property type="molecule type" value="Genomic_DNA"/>
</dbReference>